<feature type="transmembrane region" description="Helical" evidence="6">
    <location>
        <begin position="314"/>
        <end position="332"/>
    </location>
</feature>
<evidence type="ECO:0000256" key="5">
    <source>
        <dbReference type="SAM" id="MobiDB-lite"/>
    </source>
</evidence>
<keyword evidence="2 6" id="KW-0812">Transmembrane</keyword>
<comment type="caution">
    <text evidence="8">The sequence shown here is derived from an EMBL/GenBank/DDBJ whole genome shotgun (WGS) entry which is preliminary data.</text>
</comment>
<dbReference type="Proteomes" id="UP000024635">
    <property type="component" value="Unassembled WGS sequence"/>
</dbReference>
<dbReference type="Pfam" id="PF00916">
    <property type="entry name" value="Sulfate_transp"/>
    <property type="match status" value="1"/>
</dbReference>
<feature type="transmembrane region" description="Helical" evidence="6">
    <location>
        <begin position="236"/>
        <end position="252"/>
    </location>
</feature>
<dbReference type="GO" id="GO:0016020">
    <property type="term" value="C:membrane"/>
    <property type="evidence" value="ECO:0007669"/>
    <property type="project" value="UniProtKB-SubCell"/>
</dbReference>
<evidence type="ECO:0000259" key="7">
    <source>
        <dbReference type="PROSITE" id="PS50801"/>
    </source>
</evidence>
<protein>
    <recommendedName>
        <fullName evidence="7">STAS domain-containing protein</fullName>
    </recommendedName>
</protein>
<dbReference type="InterPro" id="IPR001902">
    <property type="entry name" value="SLC26A/SulP_fam"/>
</dbReference>
<comment type="subcellular location">
    <subcellularLocation>
        <location evidence="1">Membrane</location>
        <topology evidence="1">Multi-pass membrane protein</topology>
    </subcellularLocation>
</comment>
<feature type="transmembrane region" description="Helical" evidence="6">
    <location>
        <begin position="264"/>
        <end position="281"/>
    </location>
</feature>
<keyword evidence="9" id="KW-1185">Reference proteome</keyword>
<keyword evidence="4 6" id="KW-0472">Membrane</keyword>
<sequence>MDSISLLGPPQQPKVLNQDDFDSRFNFVRHRKRRTNREILRRMIVENFRDYRNVNDALPFLAWIRNYDVKASCLRDFLGSLLLAALLIPQGIANGFLAMDVFSGMFSILLPHLIYPFLGSARHCSLGSLSMTSFLIYSSVKYTGSSISTVTLCCGVFQLLHFFLPLDFLLSFVSSNLLLGFSTGVAFRIIWHLVPSIFEFSSEECNYFTRQWNFICFQCAGSAVSCVQSLNIRPPLIFFTVLIVLLIFKWKLNAVLTSRIGTTIPHELLVMILLAIISYFADFPESESLVSYLESRTFMFSPPSLPSIQTLLDSYAIFLFSLCAHIKVVSSAEKVQKSKTKQKFFCFSLISLIGSPFGLLPPFSGRDGSQVCNEARNFSLLSNLLSTIWMAPLLYFGQSTVIRLIPQSAVIALIIASISDFWTDLRHLRVLFLSHVCDAVISTCALLAAVIIPNLCVAFLVSVACALLSISLRTHWPDCEVLVRVADNYFAEEKRYEGECPDSPLRIVRLSSPLIFINCETVRRAIQEQAVAVKKLIGIGIGSRTPSIRSHVQAGPRESLVARSSNNLTNIIITTQDSDIQQIPSSESAALRFIILDCSGVAYVDPEAVAMLTQEYSGFGRRAAATLAVVHIDRGRGVAGVGRRRRRCRRQQRPTIAAVVDNGDRPSPLSSTTATDRRRCRRQQRPTVAAVVDTPSSIPIDDSDDDRGDRGLAQNPTP</sequence>
<feature type="transmembrane region" description="Helical" evidence="6">
    <location>
        <begin position="142"/>
        <end position="163"/>
    </location>
</feature>
<reference evidence="9" key="1">
    <citation type="journal article" date="2015" name="Nat. Genet.">
        <title>The genome and transcriptome of the zoonotic hookworm Ancylostoma ceylanicum identify infection-specific gene families.</title>
        <authorList>
            <person name="Schwarz E.M."/>
            <person name="Hu Y."/>
            <person name="Antoshechkin I."/>
            <person name="Miller M.M."/>
            <person name="Sternberg P.W."/>
            <person name="Aroian R.V."/>
        </authorList>
    </citation>
    <scope>NUCLEOTIDE SEQUENCE</scope>
    <source>
        <strain evidence="9">HY135</strain>
    </source>
</reference>
<evidence type="ECO:0000256" key="6">
    <source>
        <dbReference type="SAM" id="Phobius"/>
    </source>
</evidence>
<name>A0A016VPM5_9BILA</name>
<dbReference type="EMBL" id="JARK01001343">
    <property type="protein sequence ID" value="EYC28708.1"/>
    <property type="molecule type" value="Genomic_DNA"/>
</dbReference>
<feature type="domain" description="STAS" evidence="7">
    <location>
        <begin position="507"/>
        <end position="612"/>
    </location>
</feature>
<dbReference type="AlphaFoldDB" id="A0A016VPM5"/>
<gene>
    <name evidence="8" type="primary">Acey_s0007.g3374</name>
    <name evidence="8" type="synonym">Acey-sulp-1</name>
    <name evidence="8" type="ORF">Y032_0007g3374</name>
</gene>
<evidence type="ECO:0000256" key="2">
    <source>
        <dbReference type="ARBA" id="ARBA00022692"/>
    </source>
</evidence>
<dbReference type="STRING" id="53326.A0A016VPM5"/>
<dbReference type="Gene3D" id="3.30.750.24">
    <property type="entry name" value="STAS domain"/>
    <property type="match status" value="1"/>
</dbReference>
<evidence type="ECO:0000313" key="8">
    <source>
        <dbReference type="EMBL" id="EYC28708.1"/>
    </source>
</evidence>
<keyword evidence="3 6" id="KW-1133">Transmembrane helix</keyword>
<dbReference type="InterPro" id="IPR036513">
    <property type="entry name" value="STAS_dom_sf"/>
</dbReference>
<feature type="region of interest" description="Disordered" evidence="5">
    <location>
        <begin position="660"/>
        <end position="718"/>
    </location>
</feature>
<feature type="transmembrane region" description="Helical" evidence="6">
    <location>
        <begin position="344"/>
        <end position="363"/>
    </location>
</feature>
<dbReference type="Pfam" id="PF01740">
    <property type="entry name" value="STAS"/>
    <property type="match status" value="1"/>
</dbReference>
<feature type="transmembrane region" description="Helical" evidence="6">
    <location>
        <begin position="77"/>
        <end position="96"/>
    </location>
</feature>
<feature type="transmembrane region" description="Helical" evidence="6">
    <location>
        <begin position="169"/>
        <end position="191"/>
    </location>
</feature>
<evidence type="ECO:0000256" key="1">
    <source>
        <dbReference type="ARBA" id="ARBA00004141"/>
    </source>
</evidence>
<dbReference type="PANTHER" id="PTHR11814">
    <property type="entry name" value="SULFATE TRANSPORTER"/>
    <property type="match status" value="1"/>
</dbReference>
<dbReference type="GO" id="GO:0055085">
    <property type="term" value="P:transmembrane transport"/>
    <property type="evidence" value="ECO:0007669"/>
    <property type="project" value="InterPro"/>
</dbReference>
<accession>A0A016VPM5</accession>
<evidence type="ECO:0000256" key="4">
    <source>
        <dbReference type="ARBA" id="ARBA00023136"/>
    </source>
</evidence>
<dbReference type="PROSITE" id="PS50801">
    <property type="entry name" value="STAS"/>
    <property type="match status" value="1"/>
</dbReference>
<feature type="transmembrane region" description="Helical" evidence="6">
    <location>
        <begin position="375"/>
        <end position="394"/>
    </location>
</feature>
<feature type="transmembrane region" description="Helical" evidence="6">
    <location>
        <begin position="439"/>
        <end position="468"/>
    </location>
</feature>
<organism evidence="8 9">
    <name type="scientific">Ancylostoma ceylanicum</name>
    <dbReference type="NCBI Taxonomy" id="53326"/>
    <lineage>
        <taxon>Eukaryota</taxon>
        <taxon>Metazoa</taxon>
        <taxon>Ecdysozoa</taxon>
        <taxon>Nematoda</taxon>
        <taxon>Chromadorea</taxon>
        <taxon>Rhabditida</taxon>
        <taxon>Rhabditina</taxon>
        <taxon>Rhabditomorpha</taxon>
        <taxon>Strongyloidea</taxon>
        <taxon>Ancylostomatidae</taxon>
        <taxon>Ancylostomatinae</taxon>
        <taxon>Ancylostoma</taxon>
    </lineage>
</organism>
<feature type="transmembrane region" description="Helical" evidence="6">
    <location>
        <begin position="401"/>
        <end position="419"/>
    </location>
</feature>
<evidence type="ECO:0000313" key="9">
    <source>
        <dbReference type="Proteomes" id="UP000024635"/>
    </source>
</evidence>
<dbReference type="SUPFAM" id="SSF52091">
    <property type="entry name" value="SpoIIaa-like"/>
    <property type="match status" value="1"/>
</dbReference>
<dbReference type="OrthoDB" id="288203at2759"/>
<dbReference type="InterPro" id="IPR002645">
    <property type="entry name" value="STAS_dom"/>
</dbReference>
<dbReference type="InterPro" id="IPR011547">
    <property type="entry name" value="SLC26A/SulP_dom"/>
</dbReference>
<proteinExistence type="predicted"/>
<evidence type="ECO:0000256" key="3">
    <source>
        <dbReference type="ARBA" id="ARBA00022989"/>
    </source>
</evidence>